<dbReference type="AlphaFoldDB" id="A0A424YXQ3"/>
<keyword evidence="8" id="KW-0411">Iron-sulfur</keyword>
<dbReference type="GO" id="GO:0005886">
    <property type="term" value="C:plasma membrane"/>
    <property type="evidence" value="ECO:0007669"/>
    <property type="project" value="TreeGrafter"/>
</dbReference>
<dbReference type="EC" id="1.8.98.1" evidence="10"/>
<feature type="domain" description="4Fe-4S ferredoxin-type" evidence="9">
    <location>
        <begin position="10"/>
        <end position="40"/>
    </location>
</feature>
<dbReference type="Gene3D" id="1.10.1060.10">
    <property type="entry name" value="Alpha-helical ferredoxin"/>
    <property type="match status" value="1"/>
</dbReference>
<dbReference type="GO" id="GO:0015948">
    <property type="term" value="P:methanogenesis"/>
    <property type="evidence" value="ECO:0007669"/>
    <property type="project" value="UniProtKB-KW"/>
</dbReference>
<evidence type="ECO:0000256" key="5">
    <source>
        <dbReference type="ARBA" id="ARBA00022994"/>
    </source>
</evidence>
<reference evidence="10 11" key="1">
    <citation type="submission" date="2018-08" db="EMBL/GenBank/DDBJ databases">
        <title>The metabolism and importance of syntrophic acetate oxidation coupled to methane or sulfide production in haloalkaline environments.</title>
        <authorList>
            <person name="Timmers P.H.A."/>
            <person name="Vavourakis C.D."/>
            <person name="Sorokin D.Y."/>
            <person name="Sinninghe Damste J.S."/>
            <person name="Muyzer G."/>
            <person name="Stams A.J.M."/>
            <person name="Plugge C.M."/>
        </authorList>
    </citation>
    <scope>NUCLEOTIDE SEQUENCE [LARGE SCALE GENOMIC DNA]</scope>
    <source>
        <strain evidence="10">MSAO_Arc3</strain>
    </source>
</reference>
<dbReference type="RefSeq" id="WP_259135660.1">
    <property type="nucleotide sequence ID" value="NZ_JANUCS010000021.1"/>
</dbReference>
<dbReference type="PANTHER" id="PTHR43255">
    <property type="entry name" value="IRON-SULFUR-BINDING OXIDOREDUCTASE FADF-RELATED-RELATED"/>
    <property type="match status" value="1"/>
</dbReference>
<dbReference type="GO" id="GO:0051539">
    <property type="term" value="F:4 iron, 4 sulfur cluster binding"/>
    <property type="evidence" value="ECO:0007669"/>
    <property type="project" value="UniProtKB-KW"/>
</dbReference>
<protein>
    <submittedName>
        <fullName evidence="10">CoB--CoM heterodisulfide reductase subunit C</fullName>
        <ecNumber evidence="10">1.8.98.1</ecNumber>
    </submittedName>
</protein>
<dbReference type="Proteomes" id="UP000284763">
    <property type="component" value="Unassembled WGS sequence"/>
</dbReference>
<dbReference type="GO" id="GO:0046872">
    <property type="term" value="F:metal ion binding"/>
    <property type="evidence" value="ECO:0007669"/>
    <property type="project" value="UniProtKB-KW"/>
</dbReference>
<evidence type="ECO:0000256" key="6">
    <source>
        <dbReference type="ARBA" id="ARBA00023002"/>
    </source>
</evidence>
<dbReference type="UniPathway" id="UPA00647">
    <property type="reaction ID" value="UER00700"/>
</dbReference>
<evidence type="ECO:0000256" key="1">
    <source>
        <dbReference type="ARBA" id="ARBA00004808"/>
    </source>
</evidence>
<dbReference type="PROSITE" id="PS51379">
    <property type="entry name" value="4FE4S_FER_2"/>
    <property type="match status" value="2"/>
</dbReference>
<dbReference type="SUPFAM" id="SSF46548">
    <property type="entry name" value="alpha-helical ferredoxin"/>
    <property type="match status" value="1"/>
</dbReference>
<proteinExistence type="inferred from homology"/>
<keyword evidence="4" id="KW-0479">Metal-binding</keyword>
<comment type="similarity">
    <text evidence="2">Belongs to the HdrC family.</text>
</comment>
<dbReference type="GO" id="GO:0051912">
    <property type="term" value="F:CoB--CoM heterodisulfide reductase activity"/>
    <property type="evidence" value="ECO:0007669"/>
    <property type="project" value="UniProtKB-EC"/>
</dbReference>
<organism evidence="10 11">
    <name type="scientific">Methanosalsum natronophilum</name>
    <dbReference type="NCBI Taxonomy" id="768733"/>
    <lineage>
        <taxon>Archaea</taxon>
        <taxon>Methanobacteriati</taxon>
        <taxon>Methanobacteriota</taxon>
        <taxon>Stenosarchaea group</taxon>
        <taxon>Methanomicrobia</taxon>
        <taxon>Methanosarcinales</taxon>
        <taxon>Methanosarcinaceae</taxon>
        <taxon>Methanosalsum</taxon>
    </lineage>
</organism>
<evidence type="ECO:0000313" key="11">
    <source>
        <dbReference type="Proteomes" id="UP000284763"/>
    </source>
</evidence>
<comment type="pathway">
    <text evidence="1">Cofactor metabolism; coenzyme M-coenzyme B heterodisulfide reduction; coenzyme B and coenzyme M from coenzyme M-coenzyme B heterodisulfide: step 1/1.</text>
</comment>
<keyword evidence="5" id="KW-0484">Methanogenesis</keyword>
<keyword evidence="6 10" id="KW-0560">Oxidoreductase</keyword>
<dbReference type="PANTHER" id="PTHR43255:SF1">
    <property type="entry name" value="IRON-SULFUR-BINDING OXIDOREDUCTASE FADF-RELATED"/>
    <property type="match status" value="1"/>
</dbReference>
<dbReference type="EMBL" id="QZAB01000331">
    <property type="protein sequence ID" value="RQD85209.1"/>
    <property type="molecule type" value="Genomic_DNA"/>
</dbReference>
<evidence type="ECO:0000259" key="9">
    <source>
        <dbReference type="PROSITE" id="PS51379"/>
    </source>
</evidence>
<evidence type="ECO:0000256" key="3">
    <source>
        <dbReference type="ARBA" id="ARBA00022485"/>
    </source>
</evidence>
<gene>
    <name evidence="10" type="primary">hdrC</name>
    <name evidence="10" type="ORF">D5R95_05245</name>
</gene>
<evidence type="ECO:0000256" key="7">
    <source>
        <dbReference type="ARBA" id="ARBA00023004"/>
    </source>
</evidence>
<keyword evidence="3" id="KW-0004">4Fe-4S</keyword>
<dbReference type="InterPro" id="IPR051460">
    <property type="entry name" value="HdrC_iron-sulfur_subunit"/>
</dbReference>
<dbReference type="InterPro" id="IPR017680">
    <property type="entry name" value="CoB/CoM_hetero-S_Rdtase_csu"/>
</dbReference>
<dbReference type="InterPro" id="IPR009051">
    <property type="entry name" value="Helical_ferredxn"/>
</dbReference>
<accession>A0A424YXQ3</accession>
<dbReference type="NCBIfam" id="TIGR03290">
    <property type="entry name" value="CoB_CoM_SS_C"/>
    <property type="match status" value="1"/>
</dbReference>
<dbReference type="PROSITE" id="PS00198">
    <property type="entry name" value="4FE4S_FER_1"/>
    <property type="match status" value="1"/>
</dbReference>
<evidence type="ECO:0000256" key="4">
    <source>
        <dbReference type="ARBA" id="ARBA00022723"/>
    </source>
</evidence>
<dbReference type="Pfam" id="PF13183">
    <property type="entry name" value="Fer4_8"/>
    <property type="match status" value="1"/>
</dbReference>
<evidence type="ECO:0000256" key="2">
    <source>
        <dbReference type="ARBA" id="ARBA00007097"/>
    </source>
</evidence>
<evidence type="ECO:0000313" key="10">
    <source>
        <dbReference type="EMBL" id="RQD85209.1"/>
    </source>
</evidence>
<evidence type="ECO:0000256" key="8">
    <source>
        <dbReference type="ARBA" id="ARBA00023014"/>
    </source>
</evidence>
<feature type="domain" description="4Fe-4S ferredoxin-type" evidence="9">
    <location>
        <begin position="49"/>
        <end position="81"/>
    </location>
</feature>
<dbReference type="InterPro" id="IPR017900">
    <property type="entry name" value="4Fe4S_Fe_S_CS"/>
</dbReference>
<dbReference type="InterPro" id="IPR017896">
    <property type="entry name" value="4Fe4S_Fe-S-bd"/>
</dbReference>
<name>A0A424YXQ3_9EURY</name>
<comment type="caution">
    <text evidence="10">The sequence shown here is derived from an EMBL/GenBank/DDBJ whole genome shotgun (WGS) entry which is preliminary data.</text>
</comment>
<sequence>MKNSTGNMSELPDISILKCMQCGICSGSCPSGRFMELNIRTLIKKSASGRPVLDEDELWMCTTCYSCQERCPRQIKIVDWLLSVRSKAVHEGNIKPEHKQVIKNLLDTGHAVPINQENIEKRERLGLSSLPSTVVKDDGALKDVKNLLKSCGFDTIINEDQI</sequence>
<keyword evidence="7" id="KW-0408">Iron</keyword>